<dbReference type="GO" id="GO:0016604">
    <property type="term" value="C:nuclear body"/>
    <property type="evidence" value="ECO:0007669"/>
    <property type="project" value="TreeGrafter"/>
</dbReference>
<dbReference type="PANTHER" id="PTHR14790:SF15">
    <property type="entry name" value="RECQ-MEDIATED GENOME INSTABILITY PROTEIN 1"/>
    <property type="match status" value="1"/>
</dbReference>
<evidence type="ECO:0000259" key="9">
    <source>
        <dbReference type="Pfam" id="PF21000"/>
    </source>
</evidence>
<keyword evidence="4" id="KW-0235">DNA replication</keyword>
<evidence type="ECO:0000259" key="8">
    <source>
        <dbReference type="Pfam" id="PF16099"/>
    </source>
</evidence>
<comment type="function">
    <text evidence="6">Essential component of the RMI complex, a complex that plays an important role in the processing of homologous recombination intermediates to limit DNA crossover formation in cells. Promotes TOP3A binding to double Holliday junctions (DHJ) and hence stimulates TOP3A-mediated dissolution. Required for BLM phosphorylation during mitosis. Within the BLM complex, required for BLM and TOP3A stability.</text>
</comment>
<dbReference type="Gene3D" id="1.10.8.1020">
    <property type="entry name" value="RecQ-mediated genome instability protein 1, N-terminal domain"/>
    <property type="match status" value="1"/>
</dbReference>
<dbReference type="GO" id="GO:0000712">
    <property type="term" value="P:resolution of meiotic recombination intermediates"/>
    <property type="evidence" value="ECO:0007669"/>
    <property type="project" value="TreeGrafter"/>
</dbReference>
<dbReference type="Pfam" id="PF21000">
    <property type="entry name" value="RMI1_N_N"/>
    <property type="match status" value="1"/>
</dbReference>
<organism evidence="10 11">
    <name type="scientific">Brassicogethes aeneus</name>
    <name type="common">Rape pollen beetle</name>
    <name type="synonym">Meligethes aeneus</name>
    <dbReference type="NCBI Taxonomy" id="1431903"/>
    <lineage>
        <taxon>Eukaryota</taxon>
        <taxon>Metazoa</taxon>
        <taxon>Ecdysozoa</taxon>
        <taxon>Arthropoda</taxon>
        <taxon>Hexapoda</taxon>
        <taxon>Insecta</taxon>
        <taxon>Pterygota</taxon>
        <taxon>Neoptera</taxon>
        <taxon>Endopterygota</taxon>
        <taxon>Coleoptera</taxon>
        <taxon>Polyphaga</taxon>
        <taxon>Cucujiformia</taxon>
        <taxon>Nitidulidae</taxon>
        <taxon>Meligethinae</taxon>
        <taxon>Brassicogethes</taxon>
    </lineage>
</organism>
<dbReference type="OrthoDB" id="341511at2759"/>
<accession>A0A9P0FEZ3</accession>
<evidence type="ECO:0000256" key="1">
    <source>
        <dbReference type="ARBA" id="ARBA00004123"/>
    </source>
</evidence>
<dbReference type="AlphaFoldDB" id="A0A9P0FEZ3"/>
<evidence type="ECO:0000256" key="4">
    <source>
        <dbReference type="ARBA" id="ARBA00022705"/>
    </source>
</evidence>
<dbReference type="InterPro" id="IPR044881">
    <property type="entry name" value="RMI1_N_N_sf"/>
</dbReference>
<evidence type="ECO:0000256" key="2">
    <source>
        <dbReference type="ARBA" id="ARBA00006395"/>
    </source>
</evidence>
<dbReference type="InterPro" id="IPR049363">
    <property type="entry name" value="RMI1_N"/>
</dbReference>
<proteinExistence type="inferred from homology"/>
<dbReference type="Gene3D" id="2.40.50.770">
    <property type="entry name" value="RecQ-mediated genome instability protein Rmi1, C-terminal domain"/>
    <property type="match status" value="1"/>
</dbReference>
<comment type="similarity">
    <text evidence="2">Belongs to the RMI1 family.</text>
</comment>
<evidence type="ECO:0000313" key="10">
    <source>
        <dbReference type="EMBL" id="CAH0553682.1"/>
    </source>
</evidence>
<evidence type="ECO:0000256" key="6">
    <source>
        <dbReference type="ARBA" id="ARBA00024977"/>
    </source>
</evidence>
<dbReference type="Pfam" id="PF16099">
    <property type="entry name" value="RMI1_C"/>
    <property type="match status" value="1"/>
</dbReference>
<dbReference type="GO" id="GO:0006260">
    <property type="term" value="P:DNA replication"/>
    <property type="evidence" value="ECO:0007669"/>
    <property type="project" value="UniProtKB-KW"/>
</dbReference>
<dbReference type="EMBL" id="OV121134">
    <property type="protein sequence ID" value="CAH0553682.1"/>
    <property type="molecule type" value="Genomic_DNA"/>
</dbReference>
<dbReference type="Proteomes" id="UP001154078">
    <property type="component" value="Chromosome 3"/>
</dbReference>
<comment type="subcellular location">
    <subcellularLocation>
        <location evidence="1">Nucleus</location>
    </subcellularLocation>
</comment>
<dbReference type="GO" id="GO:0031422">
    <property type="term" value="C:RecQ family helicase-topoisomerase III complex"/>
    <property type="evidence" value="ECO:0007669"/>
    <property type="project" value="TreeGrafter"/>
</dbReference>
<name>A0A9P0FEZ3_BRAAE</name>
<dbReference type="GO" id="GO:0000724">
    <property type="term" value="P:double-strand break repair via homologous recombination"/>
    <property type="evidence" value="ECO:0007669"/>
    <property type="project" value="TreeGrafter"/>
</dbReference>
<protein>
    <recommendedName>
        <fullName evidence="3">RecQ-mediated genome instability protein 1</fullName>
    </recommendedName>
</protein>
<dbReference type="SMART" id="SM01161">
    <property type="entry name" value="DUF1767"/>
    <property type="match status" value="1"/>
</dbReference>
<keyword evidence="11" id="KW-1185">Reference proteome</keyword>
<feature type="domain" description="RMI1 N-terminal" evidence="9">
    <location>
        <begin position="18"/>
        <end position="60"/>
    </location>
</feature>
<feature type="domain" description="RecQ mediated genome instability protein 1 OB-fold" evidence="7">
    <location>
        <begin position="66"/>
        <end position="194"/>
    </location>
</feature>
<reference evidence="10" key="1">
    <citation type="submission" date="2021-12" db="EMBL/GenBank/DDBJ databases">
        <authorList>
            <person name="King R."/>
        </authorList>
    </citation>
    <scope>NUCLEOTIDE SEQUENCE</scope>
</reference>
<gene>
    <name evidence="10" type="ORF">MELIAE_LOCUS5610</name>
</gene>
<dbReference type="Pfam" id="PF08585">
    <property type="entry name" value="RMI1_N_C"/>
    <property type="match status" value="1"/>
</dbReference>
<evidence type="ECO:0000256" key="5">
    <source>
        <dbReference type="ARBA" id="ARBA00023242"/>
    </source>
</evidence>
<dbReference type="PANTHER" id="PTHR14790">
    <property type="entry name" value="RECQ-MEDIATED GENOME INSTABILITY PROTEIN 1 RMI1"/>
    <property type="match status" value="1"/>
</dbReference>
<evidence type="ECO:0000259" key="7">
    <source>
        <dbReference type="Pfam" id="PF08585"/>
    </source>
</evidence>
<dbReference type="InterPro" id="IPR042470">
    <property type="entry name" value="RMI1_N_C_sf"/>
</dbReference>
<sequence length="512" mass="58433">MMNEVQTIKTFFDSHQVLLSLEWLESCIQWCRSELLGPNYAITDLQFKVYEQWLLLDLREVELKALPPNISTQKKYTLNGIYSLQVIKIVDISKPKLWQIQKIRNTNALSRNQEKDNEEAGIGKRVLLVTMTDGVQEIEGMEYKPLPALNINSRPGIKVRLMGPITVRRGRLMLEPQHIKVLGGEVEEIVVSNAAENILARALGLPENPTPTVIDESILTANTDIFNQSANKNTPKPFTATNFNKTNTNIPKNTSNQKKIEDDFPNDAEMNDFMLDQEMDMLMEAERDMERSTKTKIPPQRKVKTPDMFDDDFEDFNEEEIIKNAIKIKTSQKSTKTPQKQTKTTKKPAQLSQTLQEEIQNNFDDLNDLFDDVFGDFNIDVHLDQAEILNIKKLHEFFRDKKFGTFKVKAKFNSIVKKLTVANDELHLVIKIEDSTGDISVRVHSKIIAGFAGYTPAAFMALKENVTKKDESATLKVIKALKEIKNKLIKLEGTLEIKLENNVTDPILIEIL</sequence>
<dbReference type="GO" id="GO:0000166">
    <property type="term" value="F:nucleotide binding"/>
    <property type="evidence" value="ECO:0007669"/>
    <property type="project" value="InterPro"/>
</dbReference>
<evidence type="ECO:0000313" key="11">
    <source>
        <dbReference type="Proteomes" id="UP001154078"/>
    </source>
</evidence>
<dbReference type="InterPro" id="IPR013894">
    <property type="entry name" value="RMI1_OB"/>
</dbReference>
<keyword evidence="5" id="KW-0539">Nucleus</keyword>
<evidence type="ECO:0000256" key="3">
    <source>
        <dbReference type="ARBA" id="ARBA00018987"/>
    </source>
</evidence>
<dbReference type="InterPro" id="IPR032199">
    <property type="entry name" value="RMI1_C"/>
</dbReference>
<feature type="domain" description="RecQ-mediated genome instability protein 1 C-terminal OB-fold" evidence="8">
    <location>
        <begin position="401"/>
        <end position="510"/>
    </location>
</feature>